<accession>A0A8J7WKQ5</accession>
<dbReference type="PRINTS" id="PR01438">
    <property type="entry name" value="UNVRSLSTRESS"/>
</dbReference>
<dbReference type="RefSeq" id="WP_211463267.1">
    <property type="nucleotide sequence ID" value="NZ_JAGSXH010000001.1"/>
</dbReference>
<evidence type="ECO:0000256" key="1">
    <source>
        <dbReference type="ARBA" id="ARBA00008791"/>
    </source>
</evidence>
<dbReference type="PANTHER" id="PTHR46268">
    <property type="entry name" value="STRESS RESPONSE PROTEIN NHAX"/>
    <property type="match status" value="1"/>
</dbReference>
<name>A0A8J7WKQ5_9ACTN</name>
<evidence type="ECO:0000259" key="2">
    <source>
        <dbReference type="Pfam" id="PF00582"/>
    </source>
</evidence>
<organism evidence="3 4">
    <name type="scientific">Actinocrinis puniceicyclus</name>
    <dbReference type="NCBI Taxonomy" id="977794"/>
    <lineage>
        <taxon>Bacteria</taxon>
        <taxon>Bacillati</taxon>
        <taxon>Actinomycetota</taxon>
        <taxon>Actinomycetes</taxon>
        <taxon>Catenulisporales</taxon>
        <taxon>Actinospicaceae</taxon>
        <taxon>Actinocrinis</taxon>
    </lineage>
</organism>
<feature type="domain" description="UspA" evidence="2">
    <location>
        <begin position="161"/>
        <end position="292"/>
    </location>
</feature>
<evidence type="ECO:0000313" key="3">
    <source>
        <dbReference type="EMBL" id="MBS2961517.1"/>
    </source>
</evidence>
<dbReference type="Gene3D" id="3.40.50.620">
    <property type="entry name" value="HUPs"/>
    <property type="match status" value="2"/>
</dbReference>
<proteinExistence type="inferred from homology"/>
<dbReference type="Proteomes" id="UP000677913">
    <property type="component" value="Unassembled WGS sequence"/>
</dbReference>
<dbReference type="InterPro" id="IPR006015">
    <property type="entry name" value="Universal_stress_UspA"/>
</dbReference>
<dbReference type="InterPro" id="IPR006016">
    <property type="entry name" value="UspA"/>
</dbReference>
<evidence type="ECO:0000313" key="4">
    <source>
        <dbReference type="Proteomes" id="UP000677913"/>
    </source>
</evidence>
<dbReference type="InterPro" id="IPR014729">
    <property type="entry name" value="Rossmann-like_a/b/a_fold"/>
</dbReference>
<dbReference type="Pfam" id="PF00582">
    <property type="entry name" value="Usp"/>
    <property type="match status" value="2"/>
</dbReference>
<reference evidence="3" key="1">
    <citation type="submission" date="2021-04" db="EMBL/GenBank/DDBJ databases">
        <title>Genome based classification of Actinospica acidithermotolerans sp. nov., an actinobacterium isolated from an Indonesian hot spring.</title>
        <authorList>
            <person name="Kusuma A.B."/>
            <person name="Putra K.E."/>
            <person name="Nafisah S."/>
            <person name="Loh J."/>
            <person name="Nouioui I."/>
            <person name="Goodfellow M."/>
        </authorList>
    </citation>
    <scope>NUCLEOTIDE SEQUENCE</scope>
    <source>
        <strain evidence="3">DSM 45618</strain>
    </source>
</reference>
<keyword evidence="4" id="KW-1185">Reference proteome</keyword>
<comment type="caution">
    <text evidence="3">The sequence shown here is derived from an EMBL/GenBank/DDBJ whole genome shotgun (WGS) entry which is preliminary data.</text>
</comment>
<dbReference type="AlphaFoldDB" id="A0A8J7WKQ5"/>
<feature type="domain" description="UspA" evidence="2">
    <location>
        <begin position="8"/>
        <end position="146"/>
    </location>
</feature>
<protein>
    <submittedName>
        <fullName evidence="3">Universal stress protein</fullName>
    </submittedName>
</protein>
<gene>
    <name evidence="3" type="ORF">KGA66_00565</name>
</gene>
<comment type="similarity">
    <text evidence="1">Belongs to the universal stress protein A family.</text>
</comment>
<dbReference type="SUPFAM" id="SSF52402">
    <property type="entry name" value="Adenine nucleotide alpha hydrolases-like"/>
    <property type="match status" value="2"/>
</dbReference>
<dbReference type="EMBL" id="JAGSXH010000001">
    <property type="protein sequence ID" value="MBS2961517.1"/>
    <property type="molecule type" value="Genomic_DNA"/>
</dbReference>
<dbReference type="PANTHER" id="PTHR46268:SF6">
    <property type="entry name" value="UNIVERSAL STRESS PROTEIN UP12"/>
    <property type="match status" value="1"/>
</dbReference>
<sequence length="300" mass="31501">MNTYPASQRIVVGVDGSRGAARAADWAAALAAHRGTGLHLVHALNLSGAATLLSRLPFEEYRQNRTKQAEELLDRLRSELLEKFPGLWISTEICADEPAEALVAASGQAALTVVGTRGHGGFPGLRLGSVGLRLAAHSHGPMVLVPAEEEPAAEHRAGHGIVLGVAAREPAEVIDFGFLLAEELGEPLRAVHAWQPVPPYNGYYYIEPSVLATAADELLKALLKPALRAHDMVPAQADAVCAVPAAALVDAARDARLLVLGAHRHRTALSIGVGSVLHALLTHAPCPVAIVPITPHGAQN</sequence>